<keyword evidence="5" id="KW-1185">Reference proteome</keyword>
<dbReference type="EMBL" id="FNYT01000007">
    <property type="protein sequence ID" value="SEJ06442.1"/>
    <property type="molecule type" value="Genomic_DNA"/>
</dbReference>
<dbReference type="AlphaFoldDB" id="A0A143YQL7"/>
<dbReference type="Proteomes" id="UP000076878">
    <property type="component" value="Unassembled WGS sequence"/>
</dbReference>
<evidence type="ECO:0000313" key="4">
    <source>
        <dbReference type="Proteomes" id="UP000076878"/>
    </source>
</evidence>
<dbReference type="Pfam" id="PF08378">
    <property type="entry name" value="NERD"/>
    <property type="match status" value="1"/>
</dbReference>
<accession>A0A143YQL7</accession>
<organism evidence="2 4">
    <name type="scientific">Trichococcus ilyis</name>
    <dbReference type="NCBI Taxonomy" id="640938"/>
    <lineage>
        <taxon>Bacteria</taxon>
        <taxon>Bacillati</taxon>
        <taxon>Bacillota</taxon>
        <taxon>Bacilli</taxon>
        <taxon>Lactobacillales</taxon>
        <taxon>Carnobacteriaceae</taxon>
        <taxon>Trichococcus</taxon>
    </lineage>
</organism>
<feature type="domain" description="NERD" evidence="1">
    <location>
        <begin position="37"/>
        <end position="147"/>
    </location>
</feature>
<evidence type="ECO:0000313" key="3">
    <source>
        <dbReference type="EMBL" id="SEJ06442.1"/>
    </source>
</evidence>
<dbReference type="Proteomes" id="UP000199280">
    <property type="component" value="Unassembled WGS sequence"/>
</dbReference>
<evidence type="ECO:0000313" key="5">
    <source>
        <dbReference type="Proteomes" id="UP000199280"/>
    </source>
</evidence>
<gene>
    <name evidence="3" type="ORF">SAMN05216375_10728</name>
    <name evidence="2" type="ORF">TR210_1322</name>
</gene>
<evidence type="ECO:0000313" key="2">
    <source>
        <dbReference type="EMBL" id="CZQ95634.1"/>
    </source>
</evidence>
<proteinExistence type="predicted"/>
<name>A0A143YQL7_9LACT</name>
<dbReference type="STRING" id="640938.TR210_1322"/>
<protein>
    <submittedName>
        <fullName evidence="3">Nuclease-related domain-containing protein</fullName>
    </submittedName>
</protein>
<dbReference type="EMBL" id="FJNB01000008">
    <property type="protein sequence ID" value="CZQ95634.1"/>
    <property type="molecule type" value="Genomic_DNA"/>
</dbReference>
<sequence length="299" mass="34381">MAYKERQKPRMLCIYEALAKRMRLEPGDQYYLLHMDGGFGGECGLDVHTEALDSRCLVLNDLQFRHNRISIQIDTLVICPDKLLVYETKNYKGDHLWGPLTLRKPSGATMENPSVQLNRTMARLGVLLADLKLEMPIEGFVVFVNPEFNLLSARKIADYLLPGQILPHFQNFRVKGKIGPEQQQLADALIRMHNPRHFADELPAIDFGKLRKALFCLDCGSAVRLDGIKSVYCPVCKKRRRTNKTILHNIEEFRLIFPDAKVTTPRMAEWCGMDNKDRIYRVLRNNYKAVGKGHGRHYV</sequence>
<dbReference type="OrthoDB" id="2136191at2"/>
<dbReference type="RefSeq" id="WP_068622736.1">
    <property type="nucleotide sequence ID" value="NZ_FJNB01000008.1"/>
</dbReference>
<reference evidence="2 4" key="1">
    <citation type="submission" date="2016-02" db="EMBL/GenBank/DDBJ databases">
        <authorList>
            <person name="Wen L."/>
            <person name="He K."/>
            <person name="Yang H."/>
        </authorList>
    </citation>
    <scope>NUCLEOTIDE SEQUENCE [LARGE SCALE GENOMIC DNA]</scope>
    <source>
        <strain evidence="2">Trichococcus_R210</strain>
    </source>
</reference>
<evidence type="ECO:0000259" key="1">
    <source>
        <dbReference type="PROSITE" id="PS50965"/>
    </source>
</evidence>
<dbReference type="InterPro" id="IPR011528">
    <property type="entry name" value="NERD"/>
</dbReference>
<dbReference type="PROSITE" id="PS50965">
    <property type="entry name" value="NERD"/>
    <property type="match status" value="1"/>
</dbReference>
<reference evidence="3 5" key="2">
    <citation type="submission" date="2016-10" db="EMBL/GenBank/DDBJ databases">
        <authorList>
            <person name="Varghese N."/>
            <person name="Submissions S."/>
        </authorList>
    </citation>
    <scope>NUCLEOTIDE SEQUENCE [LARGE SCALE GENOMIC DNA]</scope>
    <source>
        <strain evidence="3 5">DSM 22150</strain>
    </source>
</reference>